<evidence type="ECO:0000313" key="8">
    <source>
        <dbReference type="EMBL" id="VDZ65291.1"/>
    </source>
</evidence>
<name>A0A3S4E7I4_SEROD</name>
<accession>A0A3S4E7I4</accession>
<dbReference type="InterPro" id="IPR050263">
    <property type="entry name" value="Bact_Fimbrial_Adh_Pro"/>
</dbReference>
<dbReference type="KEGG" id="sof:NCTC11214_05400"/>
<reference evidence="8 9" key="1">
    <citation type="submission" date="2018-12" db="EMBL/GenBank/DDBJ databases">
        <authorList>
            <consortium name="Pathogen Informatics"/>
        </authorList>
    </citation>
    <scope>NUCLEOTIDE SEQUENCE [LARGE SCALE GENOMIC DNA]</scope>
    <source>
        <strain evidence="8 9">NCTC11214</strain>
    </source>
</reference>
<keyword evidence="3 5" id="KW-0732">Signal</keyword>
<comment type="similarity">
    <text evidence="2">Belongs to the fimbrial protein family.</text>
</comment>
<feature type="domain" description="MrkD-like receptor binding" evidence="7">
    <location>
        <begin position="45"/>
        <end position="185"/>
    </location>
</feature>
<dbReference type="SUPFAM" id="SSF49401">
    <property type="entry name" value="Bacterial adhesins"/>
    <property type="match status" value="1"/>
</dbReference>
<keyword evidence="4" id="KW-0281">Fimbrium</keyword>
<dbReference type="InterPro" id="IPR000259">
    <property type="entry name" value="Adhesion_dom_fimbrial"/>
</dbReference>
<dbReference type="Gene3D" id="2.60.40.1090">
    <property type="entry name" value="Fimbrial-type adhesion domain"/>
    <property type="match status" value="1"/>
</dbReference>
<evidence type="ECO:0000259" key="6">
    <source>
        <dbReference type="Pfam" id="PF00419"/>
    </source>
</evidence>
<dbReference type="Gene3D" id="2.60.40.3310">
    <property type="match status" value="1"/>
</dbReference>
<dbReference type="Pfam" id="PF22003">
    <property type="entry name" value="MrkDrd"/>
    <property type="match status" value="1"/>
</dbReference>
<dbReference type="InterPro" id="IPR008966">
    <property type="entry name" value="Adhesion_dom_sf"/>
</dbReference>
<dbReference type="PANTHER" id="PTHR33420">
    <property type="entry name" value="FIMBRIAL SUBUNIT ELFA-RELATED"/>
    <property type="match status" value="1"/>
</dbReference>
<dbReference type="GO" id="GO:0009289">
    <property type="term" value="C:pilus"/>
    <property type="evidence" value="ECO:0007669"/>
    <property type="project" value="UniProtKB-SubCell"/>
</dbReference>
<comment type="subcellular location">
    <subcellularLocation>
        <location evidence="1">Fimbrium</location>
    </subcellularLocation>
</comment>
<proteinExistence type="inferred from homology"/>
<gene>
    <name evidence="8" type="primary">fimA_9</name>
    <name evidence="8" type="ORF">NCTC11214_05400</name>
</gene>
<feature type="chain" id="PRO_5041078672" evidence="5">
    <location>
        <begin position="34"/>
        <end position="343"/>
    </location>
</feature>
<dbReference type="InterPro" id="IPR036937">
    <property type="entry name" value="Adhesion_dom_fimbrial_sf"/>
</dbReference>
<evidence type="ECO:0000256" key="5">
    <source>
        <dbReference type="SAM" id="SignalP"/>
    </source>
</evidence>
<feature type="signal peptide" evidence="5">
    <location>
        <begin position="1"/>
        <end position="33"/>
    </location>
</feature>
<dbReference type="EMBL" id="LR134117">
    <property type="protein sequence ID" value="VDZ65291.1"/>
    <property type="molecule type" value="Genomic_DNA"/>
</dbReference>
<evidence type="ECO:0000256" key="1">
    <source>
        <dbReference type="ARBA" id="ARBA00004561"/>
    </source>
</evidence>
<organism evidence="8 9">
    <name type="scientific">Serratia odorifera</name>
    <dbReference type="NCBI Taxonomy" id="618"/>
    <lineage>
        <taxon>Bacteria</taxon>
        <taxon>Pseudomonadati</taxon>
        <taxon>Pseudomonadota</taxon>
        <taxon>Gammaproteobacteria</taxon>
        <taxon>Enterobacterales</taxon>
        <taxon>Yersiniaceae</taxon>
        <taxon>Serratia</taxon>
    </lineage>
</organism>
<evidence type="ECO:0000259" key="7">
    <source>
        <dbReference type="Pfam" id="PF22003"/>
    </source>
</evidence>
<dbReference type="InterPro" id="IPR054160">
    <property type="entry name" value="MrkD_recept-bd"/>
</dbReference>
<sequence length="343" mass="36298">MKNRIRTLAHLGKRARQAALLLLLCAVGPQAYATCYVTTNNPQDIIMNVGRVLITPTTKVGDVLATGKFDIRRDNSISCSGRSTLYGRILQGGPSTLSDKIWTTNVPGVGIRLYRQIGTQEGAYYPHELYRNGGVYLAEGYFVVEVIKIAEQTGTGSLAPGQYSTYYVDGSGPSRPILISHVLANSITIVTSSCSVDTGSKNKVINLATVPSATFRGVGSTAAEQDFSLNINCVGGTGTEFLPGGGGEGLVNVRFDYTPDGSNAPGVLKSLQDTNAASGVSVQLLNGSTSAPIKNGESVYAGHTIANQTNTITLPLKARYYQTGTRIKGGVIKSIATFTIEYN</sequence>
<dbReference type="AlphaFoldDB" id="A0A3S4E7I4"/>
<dbReference type="Proteomes" id="UP000281391">
    <property type="component" value="Chromosome"/>
</dbReference>
<feature type="domain" description="Fimbrial-type adhesion" evidence="6">
    <location>
        <begin position="188"/>
        <end position="342"/>
    </location>
</feature>
<dbReference type="GO" id="GO:0043709">
    <property type="term" value="P:cell adhesion involved in single-species biofilm formation"/>
    <property type="evidence" value="ECO:0007669"/>
    <property type="project" value="TreeGrafter"/>
</dbReference>
<evidence type="ECO:0000256" key="4">
    <source>
        <dbReference type="ARBA" id="ARBA00023263"/>
    </source>
</evidence>
<dbReference type="RefSeq" id="WP_004965372.1">
    <property type="nucleotide sequence ID" value="NZ_JAEKCK010000001.1"/>
</dbReference>
<evidence type="ECO:0000313" key="9">
    <source>
        <dbReference type="Proteomes" id="UP000281391"/>
    </source>
</evidence>
<evidence type="ECO:0000256" key="3">
    <source>
        <dbReference type="ARBA" id="ARBA00022729"/>
    </source>
</evidence>
<protein>
    <submittedName>
        <fullName evidence="8">Type-1A pilin</fullName>
    </submittedName>
</protein>
<dbReference type="Pfam" id="PF00419">
    <property type="entry name" value="Fimbrial"/>
    <property type="match status" value="1"/>
</dbReference>
<dbReference type="PANTHER" id="PTHR33420:SF3">
    <property type="entry name" value="FIMBRIAL SUBUNIT ELFA"/>
    <property type="match status" value="1"/>
</dbReference>
<evidence type="ECO:0000256" key="2">
    <source>
        <dbReference type="ARBA" id="ARBA00006671"/>
    </source>
</evidence>